<comment type="caution">
    <text evidence="1">The sequence shown here is derived from an EMBL/GenBank/DDBJ whole genome shotgun (WGS) entry which is preliminary data.</text>
</comment>
<accession>X1S1R4</accession>
<proteinExistence type="predicted"/>
<dbReference type="EMBL" id="BARW01011355">
    <property type="protein sequence ID" value="GAI73106.1"/>
    <property type="molecule type" value="Genomic_DNA"/>
</dbReference>
<name>X1S1R4_9ZZZZ</name>
<feature type="non-terminal residue" evidence="1">
    <location>
        <position position="59"/>
    </location>
</feature>
<protein>
    <submittedName>
        <fullName evidence="1">Uncharacterized protein</fullName>
    </submittedName>
</protein>
<reference evidence="1" key="1">
    <citation type="journal article" date="2014" name="Front. Microbiol.">
        <title>High frequency of phylogenetically diverse reductive dehalogenase-homologous genes in deep subseafloor sedimentary metagenomes.</title>
        <authorList>
            <person name="Kawai M."/>
            <person name="Futagami T."/>
            <person name="Toyoda A."/>
            <person name="Takaki Y."/>
            <person name="Nishi S."/>
            <person name="Hori S."/>
            <person name="Arai W."/>
            <person name="Tsubouchi T."/>
            <person name="Morono Y."/>
            <person name="Uchiyama I."/>
            <person name="Ito T."/>
            <person name="Fujiyama A."/>
            <person name="Inagaki F."/>
            <person name="Takami H."/>
        </authorList>
    </citation>
    <scope>NUCLEOTIDE SEQUENCE</scope>
    <source>
        <strain evidence="1">Expedition CK06-06</strain>
    </source>
</reference>
<sequence>MEVYRLVKKEVPGVQLALIGSIANDDPGGWGLFTAVNKEANKDEDIHVFSNLTGVGNME</sequence>
<dbReference type="AlphaFoldDB" id="X1S1R4"/>
<evidence type="ECO:0000313" key="1">
    <source>
        <dbReference type="EMBL" id="GAI73106.1"/>
    </source>
</evidence>
<gene>
    <name evidence="1" type="ORF">S12H4_21931</name>
</gene>
<organism evidence="1">
    <name type="scientific">marine sediment metagenome</name>
    <dbReference type="NCBI Taxonomy" id="412755"/>
    <lineage>
        <taxon>unclassified sequences</taxon>
        <taxon>metagenomes</taxon>
        <taxon>ecological metagenomes</taxon>
    </lineage>
</organism>